<dbReference type="Proteomes" id="UP000030451">
    <property type="component" value="Unassembled WGS sequence"/>
</dbReference>
<accession>A0A0A5HX99</accession>
<dbReference type="RefSeq" id="WP_038188430.1">
    <property type="nucleotide sequence ID" value="NZ_JRWP01000004.1"/>
</dbReference>
<protein>
    <recommendedName>
        <fullName evidence="3">Cytochrome oxidase biogenesis cluster protein</fullName>
    </recommendedName>
</protein>
<proteinExistence type="predicted"/>
<sequence length="182" mass="20246">MSNPVWRGRIIFLTLVLMFALPAILAKTVLTNHWYQSGVTNRGVLIEPSVSYQTLGIDNPYAGSQWQLAYVMPSQCEAFCQQQLYLLGQSHTALGKYQGRVSPVLLVRSDNEVMPKVAEQFSVVNVSGNLDHLVSGFEVVIVDPLGQLVMRYPKVKAESDLVQQSKDVLADLRKLLKLSRVG</sequence>
<gene>
    <name evidence="1" type="ORF">NM06_04580</name>
</gene>
<evidence type="ECO:0000313" key="2">
    <source>
        <dbReference type="Proteomes" id="UP000030451"/>
    </source>
</evidence>
<dbReference type="STRING" id="379097.SE23_05905"/>
<dbReference type="AlphaFoldDB" id="A0A0A5HX99"/>
<dbReference type="SUPFAM" id="SSF52833">
    <property type="entry name" value="Thioredoxin-like"/>
    <property type="match status" value="1"/>
</dbReference>
<dbReference type="InterPro" id="IPR036249">
    <property type="entry name" value="Thioredoxin-like_sf"/>
</dbReference>
<dbReference type="EMBL" id="JRWP01000004">
    <property type="protein sequence ID" value="KGY10192.1"/>
    <property type="molecule type" value="Genomic_DNA"/>
</dbReference>
<reference evidence="1 2" key="1">
    <citation type="submission" date="2014-10" db="EMBL/GenBank/DDBJ databases">
        <title>Genome sequencing of Vibrio sinaloensis T08.</title>
        <authorList>
            <person name="Chan K.-G."/>
            <person name="Mohamad N.I."/>
        </authorList>
    </citation>
    <scope>NUCLEOTIDE SEQUENCE [LARGE SCALE GENOMIC DNA]</scope>
    <source>
        <strain evidence="1 2">T08</strain>
    </source>
</reference>
<comment type="caution">
    <text evidence="1">The sequence shown here is derived from an EMBL/GenBank/DDBJ whole genome shotgun (WGS) entry which is preliminary data.</text>
</comment>
<dbReference type="OrthoDB" id="9785445at2"/>
<evidence type="ECO:0000313" key="1">
    <source>
        <dbReference type="EMBL" id="KGY10192.1"/>
    </source>
</evidence>
<evidence type="ECO:0008006" key="3">
    <source>
        <dbReference type="Google" id="ProtNLM"/>
    </source>
</evidence>
<organism evidence="1 2">
    <name type="scientific">Photobacterium sp. (strain ATCC 43367)</name>
    <dbReference type="NCBI Taxonomy" id="379097"/>
    <lineage>
        <taxon>Bacteria</taxon>
        <taxon>Pseudomonadati</taxon>
        <taxon>Pseudomonadota</taxon>
        <taxon>Gammaproteobacteria</taxon>
        <taxon>Vibrionales</taxon>
        <taxon>Vibrionaceae</taxon>
        <taxon>Vibrio</taxon>
        <taxon>Vibrio oreintalis group</taxon>
    </lineage>
</organism>
<name>A0A0A5HX99_PHOS4</name>